<feature type="compositionally biased region" description="Polar residues" evidence="1">
    <location>
        <begin position="668"/>
        <end position="689"/>
    </location>
</feature>
<feature type="region of interest" description="Disordered" evidence="1">
    <location>
        <begin position="485"/>
        <end position="505"/>
    </location>
</feature>
<dbReference type="InterPro" id="IPR050508">
    <property type="entry name" value="Methyltransf_Superfamily"/>
</dbReference>
<feature type="compositionally biased region" description="Low complexity" evidence="1">
    <location>
        <begin position="305"/>
        <end position="316"/>
    </location>
</feature>
<feature type="domain" description="Methyltransferase" evidence="2">
    <location>
        <begin position="45"/>
        <end position="141"/>
    </location>
</feature>
<dbReference type="PANTHER" id="PTHR42912">
    <property type="entry name" value="METHYLTRANSFERASE"/>
    <property type="match status" value="1"/>
</dbReference>
<feature type="region of interest" description="Disordered" evidence="1">
    <location>
        <begin position="297"/>
        <end position="330"/>
    </location>
</feature>
<sequence length="689" mass="72829">MSTFSATAFGSNIADLYLPFDRGMSAAIDDTVGAVQKLSPVAGRILDLGSGPGEPGCTLAAALPRAQVICSDVAEAMVDMARERAQAKGLANVSTMVLDITDQSAIPSASQDVVTANFALMSTADLSAALREVHRVLKPGGFFVGTVWQMFSVPVLANDVMTELLGEPPQPPAVDPMRPAIVDPALLDAQFAAAALHPVDGHNTLGEITFDLGALADGAAWKSALLSHLARLEGMEASGGASQEQARAAVERMGNEAASAAKPGPRKELLAAQRAISTKPNREAVVLKDARTLDTRFSKPPLIPAQSSSDAAAAREAPSEERCCGWPGGGDAWRREAQSCSALAEPEQPQGSGAGGVAALTRSREGIDGHGSQGAAGDTQSDKQPAAHGGRSRSQHDLLGDSRLADFRLGLATRLELESAVMERAQNEAKLDFAIKKGEGLTDFTVRRDYQLATAERIAGLVLPDSVQARSAIWELDVSEHGSLPKTTTATRSNSSCMTASSPKPGFVDYAEGQEALDENDDGGPCTDRYGTEYNEVDIWSAGVLLYIVLTGRPPWKYTRADGLRPLRRSFTMHDKLAAAFSGEDGETSPRRQSSPWRCSSSCWSRTPSSGPPPWTQVVTSGCPAPRGATGASTGRPARPSRWSAACTRPSTRASPPRRRRGWASPWTACQTRRTKTSWRTPTSAATSS</sequence>
<evidence type="ECO:0000259" key="2">
    <source>
        <dbReference type="Pfam" id="PF13649"/>
    </source>
</evidence>
<reference evidence="3" key="1">
    <citation type="submission" date="2023-10" db="EMBL/GenBank/DDBJ databases">
        <authorList>
            <person name="Chen Y."/>
            <person name="Shah S."/>
            <person name="Dougan E. K."/>
            <person name="Thang M."/>
            <person name="Chan C."/>
        </authorList>
    </citation>
    <scope>NUCLEOTIDE SEQUENCE [LARGE SCALE GENOMIC DNA]</scope>
</reference>
<feature type="compositionally biased region" description="Polar residues" evidence="1">
    <location>
        <begin position="485"/>
        <end position="502"/>
    </location>
</feature>
<dbReference type="CDD" id="cd02440">
    <property type="entry name" value="AdoMet_MTases"/>
    <property type="match status" value="1"/>
</dbReference>
<dbReference type="Gene3D" id="3.40.50.150">
    <property type="entry name" value="Vaccinia Virus protein VP39"/>
    <property type="match status" value="1"/>
</dbReference>
<comment type="caution">
    <text evidence="3">The sequence shown here is derived from an EMBL/GenBank/DDBJ whole genome shotgun (WGS) entry which is preliminary data.</text>
</comment>
<proteinExistence type="predicted"/>
<dbReference type="InterPro" id="IPR041698">
    <property type="entry name" value="Methyltransf_25"/>
</dbReference>
<feature type="compositionally biased region" description="Low complexity" evidence="1">
    <location>
        <begin position="591"/>
        <end position="609"/>
    </location>
</feature>
<dbReference type="SUPFAM" id="SSF53335">
    <property type="entry name" value="S-adenosyl-L-methionine-dependent methyltransferases"/>
    <property type="match status" value="1"/>
</dbReference>
<evidence type="ECO:0000256" key="1">
    <source>
        <dbReference type="SAM" id="MobiDB-lite"/>
    </source>
</evidence>
<organism evidence="3 4">
    <name type="scientific">Prorocentrum cordatum</name>
    <dbReference type="NCBI Taxonomy" id="2364126"/>
    <lineage>
        <taxon>Eukaryota</taxon>
        <taxon>Sar</taxon>
        <taxon>Alveolata</taxon>
        <taxon>Dinophyceae</taxon>
        <taxon>Prorocentrales</taxon>
        <taxon>Prorocentraceae</taxon>
        <taxon>Prorocentrum</taxon>
    </lineage>
</organism>
<dbReference type="Pfam" id="PF13649">
    <property type="entry name" value="Methyltransf_25"/>
    <property type="match status" value="1"/>
</dbReference>
<dbReference type="InterPro" id="IPR011009">
    <property type="entry name" value="Kinase-like_dom_sf"/>
</dbReference>
<dbReference type="SUPFAM" id="SSF56112">
    <property type="entry name" value="Protein kinase-like (PK-like)"/>
    <property type="match status" value="1"/>
</dbReference>
<gene>
    <name evidence="3" type="ORF">PCOR1329_LOCUS43505</name>
</gene>
<accession>A0ABN9TYG2</accession>
<evidence type="ECO:0000313" key="4">
    <source>
        <dbReference type="Proteomes" id="UP001189429"/>
    </source>
</evidence>
<dbReference type="EMBL" id="CAUYUJ010015227">
    <property type="protein sequence ID" value="CAK0851340.1"/>
    <property type="molecule type" value="Genomic_DNA"/>
</dbReference>
<name>A0ABN9TYG2_9DINO</name>
<evidence type="ECO:0000313" key="3">
    <source>
        <dbReference type="EMBL" id="CAK0851340.1"/>
    </source>
</evidence>
<dbReference type="Gene3D" id="1.10.510.10">
    <property type="entry name" value="Transferase(Phosphotransferase) domain 1"/>
    <property type="match status" value="1"/>
</dbReference>
<protein>
    <recommendedName>
        <fullName evidence="2">Methyltransferase domain-containing protein</fullName>
    </recommendedName>
</protein>
<dbReference type="InterPro" id="IPR029063">
    <property type="entry name" value="SAM-dependent_MTases_sf"/>
</dbReference>
<feature type="region of interest" description="Disordered" evidence="1">
    <location>
        <begin position="582"/>
        <end position="689"/>
    </location>
</feature>
<feature type="region of interest" description="Disordered" evidence="1">
    <location>
        <begin position="365"/>
        <end position="399"/>
    </location>
</feature>
<dbReference type="PANTHER" id="PTHR42912:SF80">
    <property type="entry name" value="METHYLTRANSFERASE DOMAIN-CONTAINING PROTEIN"/>
    <property type="match status" value="1"/>
</dbReference>
<keyword evidence="4" id="KW-1185">Reference proteome</keyword>
<dbReference type="Proteomes" id="UP001189429">
    <property type="component" value="Unassembled WGS sequence"/>
</dbReference>